<evidence type="ECO:0000256" key="4">
    <source>
        <dbReference type="ARBA" id="ARBA00022475"/>
    </source>
</evidence>
<dbReference type="EMBL" id="JAJADQ010000002">
    <property type="protein sequence ID" value="MCB2377046.1"/>
    <property type="molecule type" value="Genomic_DNA"/>
</dbReference>
<proteinExistence type="predicted"/>
<keyword evidence="9" id="KW-1133">Transmembrane helix</keyword>
<gene>
    <name evidence="20" type="ORF">LGH70_05600</name>
</gene>
<dbReference type="InterPro" id="IPR000014">
    <property type="entry name" value="PAS"/>
</dbReference>
<dbReference type="Pfam" id="PF00512">
    <property type="entry name" value="HisKA"/>
    <property type="match status" value="1"/>
</dbReference>
<dbReference type="RefSeq" id="WP_226183502.1">
    <property type="nucleotide sequence ID" value="NZ_JAJADQ010000002.1"/>
</dbReference>
<evidence type="ECO:0000256" key="5">
    <source>
        <dbReference type="ARBA" id="ARBA00022553"/>
    </source>
</evidence>
<dbReference type="InterPro" id="IPR003594">
    <property type="entry name" value="HATPase_dom"/>
</dbReference>
<keyword evidence="4" id="KW-1003">Cell membrane</keyword>
<evidence type="ECO:0000313" key="21">
    <source>
        <dbReference type="Proteomes" id="UP001165297"/>
    </source>
</evidence>
<dbReference type="PANTHER" id="PTHR45339:SF1">
    <property type="entry name" value="HYBRID SIGNAL TRANSDUCTION HISTIDINE KINASE J"/>
    <property type="match status" value="1"/>
</dbReference>
<comment type="caution">
    <text evidence="20">The sequence shown here is derived from an EMBL/GenBank/DDBJ whole genome shotgun (WGS) entry which is preliminary data.</text>
</comment>
<feature type="coiled-coil region" evidence="14">
    <location>
        <begin position="15"/>
        <end position="49"/>
    </location>
</feature>
<dbReference type="InterPro" id="IPR036641">
    <property type="entry name" value="HPT_dom_sf"/>
</dbReference>
<dbReference type="Pfam" id="PF02518">
    <property type="entry name" value="HATPase_c"/>
    <property type="match status" value="1"/>
</dbReference>
<dbReference type="PROSITE" id="PS50113">
    <property type="entry name" value="PAC"/>
    <property type="match status" value="3"/>
</dbReference>
<dbReference type="Gene3D" id="1.20.120.160">
    <property type="entry name" value="HPT domain"/>
    <property type="match status" value="1"/>
</dbReference>
<keyword evidence="7" id="KW-0547">Nucleotide-binding</keyword>
<dbReference type="InterPro" id="IPR008207">
    <property type="entry name" value="Sig_transdc_His_kin_Hpt_dom"/>
</dbReference>
<keyword evidence="8" id="KW-0067">ATP-binding</keyword>
<keyword evidence="11" id="KW-0472">Membrane</keyword>
<feature type="domain" description="Histidine kinase" evidence="15">
    <location>
        <begin position="797"/>
        <end position="1018"/>
    </location>
</feature>
<feature type="domain" description="PAC" evidence="18">
    <location>
        <begin position="481"/>
        <end position="533"/>
    </location>
</feature>
<feature type="domain" description="PAS" evidence="17">
    <location>
        <begin position="46"/>
        <end position="84"/>
    </location>
</feature>
<evidence type="ECO:0000256" key="12">
    <source>
        <dbReference type="PROSITE-ProRule" id="PRU00110"/>
    </source>
</evidence>
<feature type="domain" description="Response regulatory" evidence="16">
    <location>
        <begin position="1047"/>
        <end position="1165"/>
    </location>
</feature>
<evidence type="ECO:0000259" key="15">
    <source>
        <dbReference type="PROSITE" id="PS50109"/>
    </source>
</evidence>
<dbReference type="Gene3D" id="3.30.565.10">
    <property type="entry name" value="Histidine kinase-like ATPase, C-terminal domain"/>
    <property type="match status" value="1"/>
</dbReference>
<dbReference type="InterPro" id="IPR005467">
    <property type="entry name" value="His_kinase_dom"/>
</dbReference>
<dbReference type="PROSITE" id="PS50894">
    <property type="entry name" value="HPT"/>
    <property type="match status" value="1"/>
</dbReference>
<dbReference type="SMART" id="SM00388">
    <property type="entry name" value="HisKA"/>
    <property type="match status" value="1"/>
</dbReference>
<dbReference type="SUPFAM" id="SSF47226">
    <property type="entry name" value="Histidine-containing phosphotransfer domain, HPT domain"/>
    <property type="match status" value="1"/>
</dbReference>
<keyword evidence="5 13" id="KW-0597">Phosphoprotein</keyword>
<dbReference type="SMART" id="SM00448">
    <property type="entry name" value="REC"/>
    <property type="match status" value="1"/>
</dbReference>
<dbReference type="SMART" id="SM00387">
    <property type="entry name" value="HATPase_c"/>
    <property type="match status" value="1"/>
</dbReference>
<feature type="modified residue" description="Phosphohistidine" evidence="12">
    <location>
        <position position="1227"/>
    </location>
</feature>
<dbReference type="PRINTS" id="PR00344">
    <property type="entry name" value="BCTRLSENSOR"/>
</dbReference>
<evidence type="ECO:0000259" key="16">
    <source>
        <dbReference type="PROSITE" id="PS50110"/>
    </source>
</evidence>
<dbReference type="Pfam" id="PF00072">
    <property type="entry name" value="Response_reg"/>
    <property type="match status" value="1"/>
</dbReference>
<dbReference type="PANTHER" id="PTHR45339">
    <property type="entry name" value="HYBRID SIGNAL TRANSDUCTION HISTIDINE KINASE J"/>
    <property type="match status" value="1"/>
</dbReference>
<dbReference type="Pfam" id="PF13188">
    <property type="entry name" value="PAS_8"/>
    <property type="match status" value="1"/>
</dbReference>
<comment type="subcellular location">
    <subcellularLocation>
        <location evidence="2">Cell membrane</location>
        <topology evidence="2">Multi-pass membrane protein</topology>
    </subcellularLocation>
</comment>
<dbReference type="InterPro" id="IPR036890">
    <property type="entry name" value="HATPase_C_sf"/>
</dbReference>
<evidence type="ECO:0000256" key="3">
    <source>
        <dbReference type="ARBA" id="ARBA00012438"/>
    </source>
</evidence>
<keyword evidence="10" id="KW-0902">Two-component regulatory system</keyword>
<protein>
    <recommendedName>
        <fullName evidence="3">histidine kinase</fullName>
        <ecNumber evidence="3">2.7.13.3</ecNumber>
    </recommendedName>
</protein>
<dbReference type="Gene3D" id="3.40.50.2300">
    <property type="match status" value="1"/>
</dbReference>
<dbReference type="InterPro" id="IPR011006">
    <property type="entry name" value="CheY-like_superfamily"/>
</dbReference>
<dbReference type="CDD" id="cd17546">
    <property type="entry name" value="REC_hyHK_CKI1_RcsC-like"/>
    <property type="match status" value="1"/>
</dbReference>
<dbReference type="InterPro" id="IPR000700">
    <property type="entry name" value="PAS-assoc_C"/>
</dbReference>
<dbReference type="SUPFAM" id="SSF47384">
    <property type="entry name" value="Homodimeric domain of signal transducing histidine kinase"/>
    <property type="match status" value="1"/>
</dbReference>
<keyword evidence="6" id="KW-0812">Transmembrane</keyword>
<dbReference type="NCBIfam" id="TIGR00229">
    <property type="entry name" value="sensory_box"/>
    <property type="match status" value="3"/>
</dbReference>
<dbReference type="SMART" id="SM00086">
    <property type="entry name" value="PAC"/>
    <property type="match status" value="3"/>
</dbReference>
<dbReference type="InterPro" id="IPR003661">
    <property type="entry name" value="HisK_dim/P_dom"/>
</dbReference>
<reference evidence="20" key="1">
    <citation type="submission" date="2021-10" db="EMBL/GenBank/DDBJ databases">
        <authorList>
            <person name="Dean J.D."/>
            <person name="Kim M.K."/>
            <person name="Newey C.N."/>
            <person name="Stoker T.S."/>
            <person name="Thompson D.W."/>
            <person name="Grose J.H."/>
        </authorList>
    </citation>
    <scope>NUCLEOTIDE SEQUENCE</scope>
    <source>
        <strain evidence="20">BT635</strain>
    </source>
</reference>
<dbReference type="InterPro" id="IPR004358">
    <property type="entry name" value="Sig_transdc_His_kin-like_C"/>
</dbReference>
<dbReference type="InterPro" id="IPR035965">
    <property type="entry name" value="PAS-like_dom_sf"/>
</dbReference>
<dbReference type="InterPro" id="IPR036097">
    <property type="entry name" value="HisK_dim/P_sf"/>
</dbReference>
<feature type="domain" description="PAC" evidence="18">
    <location>
        <begin position="352"/>
        <end position="403"/>
    </location>
</feature>
<dbReference type="InterPro" id="IPR001789">
    <property type="entry name" value="Sig_transdc_resp-reg_receiver"/>
</dbReference>
<comment type="catalytic activity">
    <reaction evidence="1">
        <text>ATP + protein L-histidine = ADP + protein N-phospho-L-histidine.</text>
        <dbReference type="EC" id="2.7.13.3"/>
    </reaction>
</comment>
<dbReference type="InterPro" id="IPR013656">
    <property type="entry name" value="PAS_4"/>
</dbReference>
<dbReference type="CDD" id="cd00082">
    <property type="entry name" value="HisKA"/>
    <property type="match status" value="1"/>
</dbReference>
<dbReference type="SUPFAM" id="SSF55785">
    <property type="entry name" value="PYP-like sensor domain (PAS domain)"/>
    <property type="match status" value="5"/>
</dbReference>
<name>A0ABS8AAX9_9BACT</name>
<feature type="domain" description="HPt" evidence="19">
    <location>
        <begin position="1188"/>
        <end position="1286"/>
    </location>
</feature>
<accession>A0ABS8AAX9</accession>
<evidence type="ECO:0000256" key="6">
    <source>
        <dbReference type="ARBA" id="ARBA00022692"/>
    </source>
</evidence>
<dbReference type="SMART" id="SM00091">
    <property type="entry name" value="PAS"/>
    <property type="match status" value="5"/>
</dbReference>
<organism evidence="20 21">
    <name type="scientific">Hymenobacter nitidus</name>
    <dbReference type="NCBI Taxonomy" id="2880929"/>
    <lineage>
        <taxon>Bacteria</taxon>
        <taxon>Pseudomonadati</taxon>
        <taxon>Bacteroidota</taxon>
        <taxon>Cytophagia</taxon>
        <taxon>Cytophagales</taxon>
        <taxon>Hymenobacteraceae</taxon>
        <taxon>Hymenobacter</taxon>
    </lineage>
</organism>
<evidence type="ECO:0000313" key="20">
    <source>
        <dbReference type="EMBL" id="MCB2377046.1"/>
    </source>
</evidence>
<dbReference type="Pfam" id="PF08448">
    <property type="entry name" value="PAS_4"/>
    <property type="match status" value="4"/>
</dbReference>
<evidence type="ECO:0000256" key="14">
    <source>
        <dbReference type="SAM" id="Coils"/>
    </source>
</evidence>
<evidence type="ECO:0000256" key="2">
    <source>
        <dbReference type="ARBA" id="ARBA00004651"/>
    </source>
</evidence>
<dbReference type="EC" id="2.7.13.3" evidence="3"/>
<dbReference type="PROSITE" id="PS50110">
    <property type="entry name" value="RESPONSE_REGULATORY"/>
    <property type="match status" value="1"/>
</dbReference>
<evidence type="ECO:0000259" key="17">
    <source>
        <dbReference type="PROSITE" id="PS50112"/>
    </source>
</evidence>
<dbReference type="SUPFAM" id="SSF55874">
    <property type="entry name" value="ATPase domain of HSP90 chaperone/DNA topoisomerase II/histidine kinase"/>
    <property type="match status" value="1"/>
</dbReference>
<evidence type="ECO:0000259" key="18">
    <source>
        <dbReference type="PROSITE" id="PS50113"/>
    </source>
</evidence>
<evidence type="ECO:0000256" key="8">
    <source>
        <dbReference type="ARBA" id="ARBA00022840"/>
    </source>
</evidence>
<evidence type="ECO:0000256" key="7">
    <source>
        <dbReference type="ARBA" id="ARBA00022741"/>
    </source>
</evidence>
<evidence type="ECO:0000256" key="9">
    <source>
        <dbReference type="ARBA" id="ARBA00022989"/>
    </source>
</evidence>
<dbReference type="PROSITE" id="PS50112">
    <property type="entry name" value="PAS"/>
    <property type="match status" value="1"/>
</dbReference>
<dbReference type="PROSITE" id="PS50109">
    <property type="entry name" value="HIS_KIN"/>
    <property type="match status" value="1"/>
</dbReference>
<dbReference type="InterPro" id="IPR001610">
    <property type="entry name" value="PAC"/>
</dbReference>
<keyword evidence="21" id="KW-1185">Reference proteome</keyword>
<dbReference type="Gene3D" id="3.30.450.20">
    <property type="entry name" value="PAS domain"/>
    <property type="match status" value="5"/>
</dbReference>
<evidence type="ECO:0000256" key="1">
    <source>
        <dbReference type="ARBA" id="ARBA00000085"/>
    </source>
</evidence>
<dbReference type="SUPFAM" id="SSF52172">
    <property type="entry name" value="CheY-like"/>
    <property type="match status" value="1"/>
</dbReference>
<dbReference type="Gene3D" id="1.10.287.130">
    <property type="match status" value="1"/>
</dbReference>
<feature type="domain" description="PAC" evidence="18">
    <location>
        <begin position="611"/>
        <end position="662"/>
    </location>
</feature>
<sequence>MPALPASPDSLAAQLQQEQTRRLQAEARVAALEQQLAQSQATAQRTHTRLASLVQNLRLGFMLVDDNGMVELVNQRYCELFGLEDVSAQATPLAGMEVAARIRHKFQDPEAYLARAAAIRAQGQSVLNEELVLADGRVLERDYLVLDSVMAGRLVCYRDVTERHQREAQLRTVSLIAEQNPNPVLRLAHDGQLVYANPAAAPLVAALHQEQALHHQLRALVTAALTTANAQQQEISVGDQHFLLRVVPVPQQQYTTLYLVDITARRQAEQQLAEQQEFYETILKELPVGVSVFDAQHRYLFANANVLPDEATRQWMIGKDNFEVTAHRGRPRALAEQRHQMFQWAVANRRDMQWEETVEETTGTFHVLRRFHPIFNPDGSLRLLVAYGLDITARRQAEQQLAEQREFYEAILDELPVGVAVFDAQHRYLFSNPAVLSDEATRQWMIGKDNFESVAYRGRPRALAEQRQQMFEQAIREARDVEWEETVEDQHGRFHHMLRRFRPVFNDNGSLRMMVSHGLDVTERNRAEQQLAEQREFYETILNELPADIGVFDTQHRYLYVNPVGIKNPEVRAWIIGKDHFEYCAYRQRPLELAEQRKRMFDEVIGERRRVTHEETVQTPEGPRRLLRMMQPVFNPDGSVRLIVAYGLDITERHHAEQQLAEQQKFVQQIVDTSPYFLYVTDTTGRPVFTNVSFADILTRSHHLQTATSDDTPEAAELRQLTAWNDVVIATGEEVSGEMPFTLASGEVRQLQVVKRPLQRPNGTTEVLTVCADITELKRAKREAEAAATARENFLANMSHEIRTPMNGVLGMAGLLTRTPLSAQQQEYVAIIRNSGTHLLGLLNDILDVAKITSGKLELEQIPFDVNQTLQTVGQTMSYQAAGKGLSFSIEPVALPRAAVLSDPQRLSQVLLNLLSNSLKFTERGGITLSGRLLAETEDTLTIGFLVTDTGLGVAADKQEAIFSTFTQAYADTSRRFGGSGLGLSISSSLVEQLGGHLLMCSVPDQGTSFGFTLCLQKAPAEALDTTSPAGQEEDLAQASAAMRGLRVLLVEDHDVNRQLAQLVLESYEVVVETATDGGAALALFEHNPYDVILMDIQMPGMNGLEATARIRQHPDVARSQTPIIALTANAFLADNEKYLAAGMNDCLAKPFEATDLVRKILVLHRADARPSQPLFALDDLQRMARGNPAFLRRILDSFLTHTPAMVQDLQDAATSADWPRVSAVAHRIKPSLKLLMAQELLPYIATLEETQAPTDARTAAAQHLHQLLSQLLWQIQHHVSNMPTDPA</sequence>
<evidence type="ECO:0000259" key="19">
    <source>
        <dbReference type="PROSITE" id="PS50894"/>
    </source>
</evidence>
<evidence type="ECO:0000256" key="13">
    <source>
        <dbReference type="PROSITE-ProRule" id="PRU00169"/>
    </source>
</evidence>
<evidence type="ECO:0000256" key="10">
    <source>
        <dbReference type="ARBA" id="ARBA00023012"/>
    </source>
</evidence>
<evidence type="ECO:0000256" key="11">
    <source>
        <dbReference type="ARBA" id="ARBA00023136"/>
    </source>
</evidence>
<feature type="modified residue" description="4-aspartylphosphate" evidence="13">
    <location>
        <position position="1096"/>
    </location>
</feature>
<keyword evidence="14" id="KW-0175">Coiled coil</keyword>
<dbReference type="Proteomes" id="UP001165297">
    <property type="component" value="Unassembled WGS sequence"/>
</dbReference>